<organism evidence="3 4">
    <name type="scientific">Hanstruepera neustonica</name>
    <dbReference type="NCBI Taxonomy" id="1445657"/>
    <lineage>
        <taxon>Bacteria</taxon>
        <taxon>Pseudomonadati</taxon>
        <taxon>Bacteroidota</taxon>
        <taxon>Flavobacteriia</taxon>
        <taxon>Flavobacteriales</taxon>
        <taxon>Flavobacteriaceae</taxon>
        <taxon>Hanstruepera</taxon>
    </lineage>
</organism>
<dbReference type="InterPro" id="IPR002201">
    <property type="entry name" value="Glyco_trans_9"/>
</dbReference>
<dbReference type="Proteomes" id="UP000236641">
    <property type="component" value="Unassembled WGS sequence"/>
</dbReference>
<dbReference type="AlphaFoldDB" id="A0A2K1DZ68"/>
<dbReference type="SUPFAM" id="SSF53756">
    <property type="entry name" value="UDP-Glycosyltransferase/glycogen phosphorylase"/>
    <property type="match status" value="1"/>
</dbReference>
<evidence type="ECO:0000313" key="4">
    <source>
        <dbReference type="Proteomes" id="UP000236641"/>
    </source>
</evidence>
<dbReference type="CDD" id="cd03789">
    <property type="entry name" value="GT9_LPS_heptosyltransferase"/>
    <property type="match status" value="1"/>
</dbReference>
<name>A0A2K1DZ68_9FLAO</name>
<dbReference type="InterPro" id="IPR051199">
    <property type="entry name" value="LPS_LOS_Heptosyltrfase"/>
</dbReference>
<keyword evidence="1" id="KW-0328">Glycosyltransferase</keyword>
<keyword evidence="2 3" id="KW-0808">Transferase</keyword>
<dbReference type="Pfam" id="PF01075">
    <property type="entry name" value="Glyco_transf_9"/>
    <property type="match status" value="1"/>
</dbReference>
<dbReference type="GO" id="GO:0005829">
    <property type="term" value="C:cytosol"/>
    <property type="evidence" value="ECO:0007669"/>
    <property type="project" value="TreeGrafter"/>
</dbReference>
<evidence type="ECO:0000256" key="1">
    <source>
        <dbReference type="ARBA" id="ARBA00022676"/>
    </source>
</evidence>
<keyword evidence="4" id="KW-1185">Reference proteome</keyword>
<evidence type="ECO:0000313" key="3">
    <source>
        <dbReference type="EMBL" id="PNQ73320.1"/>
    </source>
</evidence>
<dbReference type="PANTHER" id="PTHR30160:SF7">
    <property type="entry name" value="ADP-HEPTOSE--LPS HEPTOSYLTRANSFERASE 2"/>
    <property type="match status" value="1"/>
</dbReference>
<dbReference type="GO" id="GO:0008713">
    <property type="term" value="F:ADP-heptose-lipopolysaccharide heptosyltransferase activity"/>
    <property type="evidence" value="ECO:0007669"/>
    <property type="project" value="TreeGrafter"/>
</dbReference>
<dbReference type="Gene3D" id="3.40.50.2000">
    <property type="entry name" value="Glycogen Phosphorylase B"/>
    <property type="match status" value="2"/>
</dbReference>
<proteinExistence type="predicted"/>
<dbReference type="EMBL" id="POWF01000003">
    <property type="protein sequence ID" value="PNQ73320.1"/>
    <property type="molecule type" value="Genomic_DNA"/>
</dbReference>
<dbReference type="RefSeq" id="WP_103051844.1">
    <property type="nucleotide sequence ID" value="NZ_POWF01000003.1"/>
</dbReference>
<dbReference type="PANTHER" id="PTHR30160">
    <property type="entry name" value="TETRAACYLDISACCHARIDE 4'-KINASE-RELATED"/>
    <property type="match status" value="1"/>
</dbReference>
<comment type="caution">
    <text evidence="3">The sequence shown here is derived from an EMBL/GenBank/DDBJ whole genome shotgun (WGS) entry which is preliminary data.</text>
</comment>
<sequence>MKILVIQQKMIGDVLTSSILFEALRQKYPNAHLDYLINTHTHPVVENNPFIDNFIFFTQIEENSKRKLFQFAKYIGTKNYDMVIDVYSKISSNIITLYSKAKTKISYYKPYSAFIYNHNIKRLSSTELDCGLAIVNRMQLLEPLNIEFKAIKPQIYLTDKELANSKLFLESHNISLKKPLYMISVLGSGATKTYPFEYMAQVIDQVAETTKGQILFNYIPNQEKDAKAIYDLCKPKTQNLIHFQVFGKSLREFLAITSHCNAIIGNEGGAINMAKALNVKTFAIFSPWIDKATWNIFEELGKNESVHLKDFKAELYSKKSEKELKPKANELYIAFKPHFFREKLNLFLEQTL</sequence>
<dbReference type="OrthoDB" id="9772349at2"/>
<dbReference type="GO" id="GO:0009244">
    <property type="term" value="P:lipopolysaccharide core region biosynthetic process"/>
    <property type="evidence" value="ECO:0007669"/>
    <property type="project" value="TreeGrafter"/>
</dbReference>
<evidence type="ECO:0000256" key="2">
    <source>
        <dbReference type="ARBA" id="ARBA00022679"/>
    </source>
</evidence>
<protein>
    <submittedName>
        <fullName evidence="3">Glycosyltransferase</fullName>
    </submittedName>
</protein>
<reference evidence="3 4" key="1">
    <citation type="submission" date="2018-01" db="EMBL/GenBank/DDBJ databases">
        <title>The draft genome of Hanstruepera neustonica JCM19743.</title>
        <authorList>
            <person name="He R.-H."/>
            <person name="Du Z.-J."/>
        </authorList>
    </citation>
    <scope>NUCLEOTIDE SEQUENCE [LARGE SCALE GENOMIC DNA]</scope>
    <source>
        <strain evidence="3 4">JCM19743</strain>
    </source>
</reference>
<gene>
    <name evidence="3" type="ORF">C1T31_07315</name>
</gene>
<accession>A0A2K1DZ68</accession>